<comment type="caution">
    <text evidence="3">The sequence shown here is derived from an EMBL/GenBank/DDBJ whole genome shotgun (WGS) entry which is preliminary data.</text>
</comment>
<dbReference type="AlphaFoldDB" id="A0A6L5Z172"/>
<dbReference type="Pfam" id="PF24298">
    <property type="entry name" value="DUF7482"/>
    <property type="match status" value="1"/>
</dbReference>
<dbReference type="Proteomes" id="UP000474957">
    <property type="component" value="Unassembled WGS sequence"/>
</dbReference>
<evidence type="ECO:0000259" key="2">
    <source>
        <dbReference type="Pfam" id="PF24298"/>
    </source>
</evidence>
<dbReference type="RefSeq" id="WP_154446804.1">
    <property type="nucleotide sequence ID" value="NZ_WIND01000008.1"/>
</dbReference>
<organism evidence="3 4">
    <name type="scientific">Halovulum marinum</name>
    <dbReference type="NCBI Taxonomy" id="2662447"/>
    <lineage>
        <taxon>Bacteria</taxon>
        <taxon>Pseudomonadati</taxon>
        <taxon>Pseudomonadota</taxon>
        <taxon>Alphaproteobacteria</taxon>
        <taxon>Rhodobacterales</taxon>
        <taxon>Paracoccaceae</taxon>
        <taxon>Halovulum</taxon>
    </lineage>
</organism>
<reference evidence="3 4" key="1">
    <citation type="submission" date="2019-10" db="EMBL/GenBank/DDBJ databases">
        <title>Cognatihalovulum marinum gen. nov. sp. nov., a new member of the family Rhodobacteraceae isolated from deep seawater of the Northwest Indian Ocean.</title>
        <authorList>
            <person name="Ruan C."/>
            <person name="Wang J."/>
            <person name="Zheng X."/>
            <person name="Song L."/>
            <person name="Zhu Y."/>
            <person name="Huang Y."/>
            <person name="Lu Z."/>
            <person name="Du W."/>
            <person name="Huang L."/>
            <person name="Dai X."/>
        </authorList>
    </citation>
    <scope>NUCLEOTIDE SEQUENCE [LARGE SCALE GENOMIC DNA]</scope>
    <source>
        <strain evidence="3 4">2CG4</strain>
    </source>
</reference>
<proteinExistence type="predicted"/>
<feature type="chain" id="PRO_5026886367" description="DUF7482 domain-containing protein" evidence="1">
    <location>
        <begin position="28"/>
        <end position="203"/>
    </location>
</feature>
<gene>
    <name evidence="3" type="ORF">GE300_11910</name>
</gene>
<evidence type="ECO:0000256" key="1">
    <source>
        <dbReference type="SAM" id="SignalP"/>
    </source>
</evidence>
<name>A0A6L5Z172_9RHOB</name>
<keyword evidence="4" id="KW-1185">Reference proteome</keyword>
<dbReference type="EMBL" id="WIND01000008">
    <property type="protein sequence ID" value="MSU90316.1"/>
    <property type="molecule type" value="Genomic_DNA"/>
</dbReference>
<feature type="domain" description="DUF7482" evidence="2">
    <location>
        <begin position="71"/>
        <end position="202"/>
    </location>
</feature>
<dbReference type="InterPro" id="IPR055905">
    <property type="entry name" value="DUF7482"/>
</dbReference>
<accession>A0A6L5Z172</accession>
<evidence type="ECO:0000313" key="3">
    <source>
        <dbReference type="EMBL" id="MSU90316.1"/>
    </source>
</evidence>
<evidence type="ECO:0000313" key="4">
    <source>
        <dbReference type="Proteomes" id="UP000474957"/>
    </source>
</evidence>
<protein>
    <recommendedName>
        <fullName evidence="2">DUF7482 domain-containing protein</fullName>
    </recommendedName>
</protein>
<feature type="signal peptide" evidence="1">
    <location>
        <begin position="1"/>
        <end position="27"/>
    </location>
</feature>
<keyword evidence="1" id="KW-0732">Signal</keyword>
<sequence>MTRGRRGNCIGAAAIVAIGLAAAPVGAQTGTMATGSETDSMMDMSDGMDMSGGMDMSAIPRIPPVFGYAAGEDIHFIHTEASDTKIADLLTDMMGSPVPVVPSLADIPAGLLAHVYVFENGVQPDGPRGPLGFQPDVFDRPAGAEDYTPLRQIMLANWEDGSKPRVLRSADEVETAEADGELRITGSGIVVNMPFLTWPGGQR</sequence>